<gene>
    <name evidence="2" type="ORF">ACFPDQ_04285</name>
</gene>
<accession>A0ABV9TBE5</accession>
<evidence type="ECO:0000313" key="3">
    <source>
        <dbReference type="Proteomes" id="UP001595926"/>
    </source>
</evidence>
<protein>
    <recommendedName>
        <fullName evidence="4">Acyl carrier protein</fullName>
    </recommendedName>
</protein>
<feature type="region of interest" description="Disordered" evidence="1">
    <location>
        <begin position="56"/>
        <end position="82"/>
    </location>
</feature>
<dbReference type="EMBL" id="JBHSJH010000002">
    <property type="protein sequence ID" value="MFC4892262.1"/>
    <property type="molecule type" value="Genomic_DNA"/>
</dbReference>
<sequence length="82" mass="9357">MKKNILNQIHETIFEQTGISVDERYIEDEIYASLDISEIAGNIATKVMLNHIESKDKNLRNTPASSTKIQKHLEKDSNKNNS</sequence>
<organism evidence="2 3">
    <name type="scientific">Pseudofrancisella aestuarii</name>
    <dbReference type="NCBI Taxonomy" id="2670347"/>
    <lineage>
        <taxon>Bacteria</taxon>
        <taxon>Pseudomonadati</taxon>
        <taxon>Pseudomonadota</taxon>
        <taxon>Gammaproteobacteria</taxon>
        <taxon>Thiotrichales</taxon>
        <taxon>Francisellaceae</taxon>
        <taxon>Pseudofrancisella</taxon>
    </lineage>
</organism>
<reference evidence="3" key="1">
    <citation type="journal article" date="2019" name="Int. J. Syst. Evol. Microbiol.">
        <title>The Global Catalogue of Microorganisms (GCM) 10K type strain sequencing project: providing services to taxonomists for standard genome sequencing and annotation.</title>
        <authorList>
            <consortium name="The Broad Institute Genomics Platform"/>
            <consortium name="The Broad Institute Genome Sequencing Center for Infectious Disease"/>
            <person name="Wu L."/>
            <person name="Ma J."/>
        </authorList>
    </citation>
    <scope>NUCLEOTIDE SEQUENCE [LARGE SCALE GENOMIC DNA]</scope>
    <source>
        <strain evidence="3">CGMCC 1.13718</strain>
    </source>
</reference>
<proteinExistence type="predicted"/>
<evidence type="ECO:0000256" key="1">
    <source>
        <dbReference type="SAM" id="MobiDB-lite"/>
    </source>
</evidence>
<feature type="compositionally biased region" description="Basic and acidic residues" evidence="1">
    <location>
        <begin position="71"/>
        <end position="82"/>
    </location>
</feature>
<keyword evidence="3" id="KW-1185">Reference proteome</keyword>
<evidence type="ECO:0000313" key="2">
    <source>
        <dbReference type="EMBL" id="MFC4892262.1"/>
    </source>
</evidence>
<dbReference type="Proteomes" id="UP001595926">
    <property type="component" value="Unassembled WGS sequence"/>
</dbReference>
<evidence type="ECO:0008006" key="4">
    <source>
        <dbReference type="Google" id="ProtNLM"/>
    </source>
</evidence>
<name>A0ABV9TBE5_9GAMM</name>
<dbReference type="RefSeq" id="WP_119329679.1">
    <property type="nucleotide sequence ID" value="NZ_JBHSJH010000002.1"/>
</dbReference>
<comment type="caution">
    <text evidence="2">The sequence shown here is derived from an EMBL/GenBank/DDBJ whole genome shotgun (WGS) entry which is preliminary data.</text>
</comment>